<dbReference type="Proteomes" id="UP000215914">
    <property type="component" value="Chromosome 10"/>
</dbReference>
<accession>A0A251TRN3</accession>
<dbReference type="InParanoid" id="A0A251TRN3"/>
<evidence type="ECO:0000313" key="2">
    <source>
        <dbReference type="Proteomes" id="UP000215914"/>
    </source>
</evidence>
<reference evidence="2" key="1">
    <citation type="journal article" date="2017" name="Nature">
        <title>The sunflower genome provides insights into oil metabolism, flowering and Asterid evolution.</title>
        <authorList>
            <person name="Badouin H."/>
            <person name="Gouzy J."/>
            <person name="Grassa C.J."/>
            <person name="Murat F."/>
            <person name="Staton S.E."/>
            <person name="Cottret L."/>
            <person name="Lelandais-Briere C."/>
            <person name="Owens G.L."/>
            <person name="Carrere S."/>
            <person name="Mayjonade B."/>
            <person name="Legrand L."/>
            <person name="Gill N."/>
            <person name="Kane N.C."/>
            <person name="Bowers J.E."/>
            <person name="Hubner S."/>
            <person name="Bellec A."/>
            <person name="Berard A."/>
            <person name="Berges H."/>
            <person name="Blanchet N."/>
            <person name="Boniface M.C."/>
            <person name="Brunel D."/>
            <person name="Catrice O."/>
            <person name="Chaidir N."/>
            <person name="Claudel C."/>
            <person name="Donnadieu C."/>
            <person name="Faraut T."/>
            <person name="Fievet G."/>
            <person name="Helmstetter N."/>
            <person name="King M."/>
            <person name="Knapp S.J."/>
            <person name="Lai Z."/>
            <person name="Le Paslier M.C."/>
            <person name="Lippi Y."/>
            <person name="Lorenzon L."/>
            <person name="Mandel J.R."/>
            <person name="Marage G."/>
            <person name="Marchand G."/>
            <person name="Marquand E."/>
            <person name="Bret-Mestries E."/>
            <person name="Morien E."/>
            <person name="Nambeesan S."/>
            <person name="Nguyen T."/>
            <person name="Pegot-Espagnet P."/>
            <person name="Pouilly N."/>
            <person name="Raftis F."/>
            <person name="Sallet E."/>
            <person name="Schiex T."/>
            <person name="Thomas J."/>
            <person name="Vandecasteele C."/>
            <person name="Vares D."/>
            <person name="Vear F."/>
            <person name="Vautrin S."/>
            <person name="Crespi M."/>
            <person name="Mangin B."/>
            <person name="Burke J.M."/>
            <person name="Salse J."/>
            <person name="Munos S."/>
            <person name="Vincourt P."/>
            <person name="Rieseberg L.H."/>
            <person name="Langlade N.B."/>
        </authorList>
    </citation>
    <scope>NUCLEOTIDE SEQUENCE [LARGE SCALE GENOMIC DNA]</scope>
    <source>
        <strain evidence="2">cv. SF193</strain>
    </source>
</reference>
<dbReference type="AlphaFoldDB" id="A0A251TRN3"/>
<organism evidence="1 2">
    <name type="scientific">Helianthus annuus</name>
    <name type="common">Common sunflower</name>
    <dbReference type="NCBI Taxonomy" id="4232"/>
    <lineage>
        <taxon>Eukaryota</taxon>
        <taxon>Viridiplantae</taxon>
        <taxon>Streptophyta</taxon>
        <taxon>Embryophyta</taxon>
        <taxon>Tracheophyta</taxon>
        <taxon>Spermatophyta</taxon>
        <taxon>Magnoliopsida</taxon>
        <taxon>eudicotyledons</taxon>
        <taxon>Gunneridae</taxon>
        <taxon>Pentapetalae</taxon>
        <taxon>asterids</taxon>
        <taxon>campanulids</taxon>
        <taxon>Asterales</taxon>
        <taxon>Asteraceae</taxon>
        <taxon>Asteroideae</taxon>
        <taxon>Heliantheae alliance</taxon>
        <taxon>Heliantheae</taxon>
        <taxon>Helianthus</taxon>
    </lineage>
</organism>
<sequence>MAMVYDRSKTCSVIRESAVVDDQSRKLASFWFLDEMAADQSKLRLALVRLLSCGFRSQRILERESEEKNWNMVVISMRLCQCRFHRKR</sequence>
<keyword evidence="2" id="KW-1185">Reference proteome</keyword>
<dbReference type="EMBL" id="CM007899">
    <property type="protein sequence ID" value="OTG13393.1"/>
    <property type="molecule type" value="Genomic_DNA"/>
</dbReference>
<evidence type="ECO:0000313" key="1">
    <source>
        <dbReference type="EMBL" id="OTG13393.1"/>
    </source>
</evidence>
<proteinExistence type="predicted"/>
<name>A0A251TRN3_HELAN</name>
<gene>
    <name evidence="1" type="ORF">HannXRQ_Chr10g0319981</name>
</gene>
<protein>
    <submittedName>
        <fullName evidence="1">Uncharacterized protein</fullName>
    </submittedName>
</protein>